<reference evidence="1 2" key="1">
    <citation type="submission" date="2020-02" db="EMBL/GenBank/DDBJ databases">
        <authorList>
            <person name="Kociolek L.K."/>
            <person name="Ozer E.A."/>
        </authorList>
    </citation>
    <scope>NUCLEOTIDE SEQUENCE [LARGE SCALE GENOMIC DNA]</scope>
    <source>
        <strain evidence="1 2">ATCC 14501</strain>
    </source>
</reference>
<dbReference type="GeneID" id="61925618"/>
<accession>A0AAP9MF45</accession>
<sequence length="156" mass="18180">MSNYTISGINDKLKLPFELFSIDIIVSRLEKLKGADNNPISNFYQLDEATRSKIRKHTYQENARFFAYIKFCNVNGDKYGLVGGKTNYTSPDLDFSKNYENSSTSFARKYLSNNNLDWDKTVIIIEHIPTHDKESDDEMALFIECFLQREFNLFES</sequence>
<dbReference type="EMBL" id="CP048838">
    <property type="protein sequence ID" value="QJA02502.1"/>
    <property type="molecule type" value="Genomic_DNA"/>
</dbReference>
<dbReference type="AlphaFoldDB" id="A0AAP9MF45"/>
<name>A0AAP9MF45_CLOIN</name>
<organism evidence="1 2">
    <name type="scientific">Clostridium innocuum</name>
    <dbReference type="NCBI Taxonomy" id="1522"/>
    <lineage>
        <taxon>Bacteria</taxon>
        <taxon>Bacillati</taxon>
        <taxon>Bacillota</taxon>
        <taxon>Clostridia</taxon>
        <taxon>Eubacteriales</taxon>
        <taxon>Clostridiaceae</taxon>
        <taxon>Clostridium</taxon>
    </lineage>
</organism>
<evidence type="ECO:0000313" key="2">
    <source>
        <dbReference type="Proteomes" id="UP000503330"/>
    </source>
</evidence>
<gene>
    <name evidence="1" type="ORF">G4D54_08735</name>
</gene>
<proteinExistence type="predicted"/>
<dbReference type="RefSeq" id="WP_142692124.1">
    <property type="nucleotide sequence ID" value="NZ_BAAACC010000016.1"/>
</dbReference>
<dbReference type="Proteomes" id="UP000503330">
    <property type="component" value="Chromosome"/>
</dbReference>
<protein>
    <submittedName>
        <fullName evidence="1">Uncharacterized protein</fullName>
    </submittedName>
</protein>
<evidence type="ECO:0000313" key="1">
    <source>
        <dbReference type="EMBL" id="QJA02502.1"/>
    </source>
</evidence>